<evidence type="ECO:0000256" key="1">
    <source>
        <dbReference type="SAM" id="MobiDB-lite"/>
    </source>
</evidence>
<dbReference type="EMBL" id="CAEZSR010000290">
    <property type="protein sequence ID" value="CAB4598073.1"/>
    <property type="molecule type" value="Genomic_DNA"/>
</dbReference>
<dbReference type="Pfam" id="PF04434">
    <property type="entry name" value="SWIM"/>
    <property type="match status" value="1"/>
</dbReference>
<reference evidence="3" key="1">
    <citation type="submission" date="2020-05" db="EMBL/GenBank/DDBJ databases">
        <authorList>
            <person name="Chiriac C."/>
            <person name="Salcher M."/>
            <person name="Ghai R."/>
            <person name="Kavagutti S V."/>
        </authorList>
    </citation>
    <scope>NUCLEOTIDE SEQUENCE</scope>
</reference>
<dbReference type="PANTHER" id="PTHR38133">
    <property type="entry name" value="SLR1429 PROTEIN"/>
    <property type="match status" value="1"/>
</dbReference>
<sequence length="277" mass="31081">MPTRKRSWDDPWRSYPASKPLPTDDGIATRKQRGAMADSWWSNRLIELLDSYGLGARMTRGRRYARQGQLVSFNVQPGAVVAQVQGSRRTPYVCHVSFAPLTDEQWRSVQHEINSTLNIPARLLAGEVPAELEAVFTRANVTLLPRRWNDLHATCSCPDWENPCKHIAAVLYVLADRLDDDPWLLLAWRGRTRNDVLAHLTSDANTRDTRDTRNAVAPWWPLVPGAPLPHPAHEPDPWTTTDTAETLTRLGPLDVQVRSTPVTDLLAAAYQALTTGD</sequence>
<feature type="region of interest" description="Disordered" evidence="1">
    <location>
        <begin position="1"/>
        <end position="28"/>
    </location>
</feature>
<evidence type="ECO:0000313" key="3">
    <source>
        <dbReference type="EMBL" id="CAB4598073.1"/>
    </source>
</evidence>
<dbReference type="AlphaFoldDB" id="A0A6J6GEL2"/>
<dbReference type="GO" id="GO:0008270">
    <property type="term" value="F:zinc ion binding"/>
    <property type="evidence" value="ECO:0007669"/>
    <property type="project" value="InterPro"/>
</dbReference>
<dbReference type="PROSITE" id="PS50966">
    <property type="entry name" value="ZF_SWIM"/>
    <property type="match status" value="1"/>
</dbReference>
<accession>A0A6J6GEL2</accession>
<organism evidence="3">
    <name type="scientific">freshwater metagenome</name>
    <dbReference type="NCBI Taxonomy" id="449393"/>
    <lineage>
        <taxon>unclassified sequences</taxon>
        <taxon>metagenomes</taxon>
        <taxon>ecological metagenomes</taxon>
    </lineage>
</organism>
<feature type="domain" description="SWIM-type" evidence="2">
    <location>
        <begin position="140"/>
        <end position="175"/>
    </location>
</feature>
<gene>
    <name evidence="3" type="ORF">UFOPK1493_04130</name>
</gene>
<name>A0A6J6GEL2_9ZZZZ</name>
<proteinExistence type="predicted"/>
<protein>
    <submittedName>
        <fullName evidence="3">Unannotated protein</fullName>
    </submittedName>
</protein>
<dbReference type="PANTHER" id="PTHR38133:SF1">
    <property type="entry name" value="SLR1429 PROTEIN"/>
    <property type="match status" value="1"/>
</dbReference>
<dbReference type="InterPro" id="IPR007527">
    <property type="entry name" value="Znf_SWIM"/>
</dbReference>
<evidence type="ECO:0000259" key="2">
    <source>
        <dbReference type="PROSITE" id="PS50966"/>
    </source>
</evidence>
<feature type="compositionally biased region" description="Basic and acidic residues" evidence="1">
    <location>
        <begin position="1"/>
        <end position="12"/>
    </location>
</feature>